<keyword evidence="5 7" id="KW-0949">S-adenosyl-L-methionine</keyword>
<feature type="binding site" evidence="7 8">
    <location>
        <position position="32"/>
    </location>
    <ligand>
        <name>S-adenosyl-L-methionine</name>
        <dbReference type="ChEBI" id="CHEBI:59789"/>
    </ligand>
</feature>
<dbReference type="InterPro" id="IPR029063">
    <property type="entry name" value="SAM-dependent_MTases_sf"/>
</dbReference>
<evidence type="ECO:0000256" key="3">
    <source>
        <dbReference type="ARBA" id="ARBA00022603"/>
    </source>
</evidence>
<keyword evidence="3 7" id="KW-0489">Methyltransferase</keyword>
<dbReference type="Proteomes" id="UP000197032">
    <property type="component" value="Unassembled WGS sequence"/>
</dbReference>
<evidence type="ECO:0000256" key="4">
    <source>
        <dbReference type="ARBA" id="ARBA00022679"/>
    </source>
</evidence>
<evidence type="ECO:0000256" key="8">
    <source>
        <dbReference type="PROSITE-ProRule" id="PRU01026"/>
    </source>
</evidence>
<evidence type="ECO:0000256" key="6">
    <source>
        <dbReference type="ARBA" id="ARBA00022884"/>
    </source>
</evidence>
<dbReference type="HAMAP" id="MF_00607">
    <property type="entry name" value="16SrRNA_methyltr_A"/>
    <property type="match status" value="1"/>
</dbReference>
<dbReference type="InterPro" id="IPR011530">
    <property type="entry name" value="rRNA_adenine_dimethylase"/>
</dbReference>
<dbReference type="PANTHER" id="PTHR11727:SF7">
    <property type="entry name" value="DIMETHYLADENOSINE TRANSFERASE-RELATED"/>
    <property type="match status" value="1"/>
</dbReference>
<dbReference type="GO" id="GO:0005829">
    <property type="term" value="C:cytosol"/>
    <property type="evidence" value="ECO:0007669"/>
    <property type="project" value="TreeGrafter"/>
</dbReference>
<dbReference type="GO" id="GO:0003723">
    <property type="term" value="F:RNA binding"/>
    <property type="evidence" value="ECO:0007669"/>
    <property type="project" value="UniProtKB-UniRule"/>
</dbReference>
<accession>A0A1Z5HQN9</accession>
<dbReference type="EC" id="2.1.1.182" evidence="7"/>
<feature type="binding site" evidence="7 8">
    <location>
        <position position="130"/>
    </location>
    <ligand>
        <name>S-adenosyl-L-methionine</name>
        <dbReference type="ChEBI" id="CHEBI:59789"/>
    </ligand>
</feature>
<evidence type="ECO:0000256" key="7">
    <source>
        <dbReference type="HAMAP-Rule" id="MF_00607"/>
    </source>
</evidence>
<dbReference type="NCBIfam" id="TIGR00755">
    <property type="entry name" value="ksgA"/>
    <property type="match status" value="1"/>
</dbReference>
<dbReference type="InterPro" id="IPR001737">
    <property type="entry name" value="KsgA/Erm"/>
</dbReference>
<dbReference type="CDD" id="cd02440">
    <property type="entry name" value="AdoMet_MTases"/>
    <property type="match status" value="1"/>
</dbReference>
<dbReference type="SMART" id="SM00650">
    <property type="entry name" value="rADc"/>
    <property type="match status" value="1"/>
</dbReference>
<evidence type="ECO:0000313" key="11">
    <source>
        <dbReference type="Proteomes" id="UP000197032"/>
    </source>
</evidence>
<dbReference type="InterPro" id="IPR023165">
    <property type="entry name" value="rRNA_Ade_diMease-like_C"/>
</dbReference>
<comment type="function">
    <text evidence="7">Specifically dimethylates two adjacent adenosines (A1518 and A1519) in the loop of a conserved hairpin near the 3'-end of 16S rRNA in the 30S particle. May play a critical role in biogenesis of 30S subunits.</text>
</comment>
<comment type="similarity">
    <text evidence="7">Belongs to the class I-like SAM-binding methyltransferase superfamily. rRNA adenine N(6)-methyltransferase family. RsmA subfamily.</text>
</comment>
<dbReference type="AlphaFoldDB" id="A0A1Z5HQN9"/>
<feature type="domain" description="Ribosomal RNA adenine methylase transferase N-terminal" evidence="9">
    <location>
        <begin position="37"/>
        <end position="215"/>
    </location>
</feature>
<comment type="caution">
    <text evidence="10">The sequence shown here is derived from an EMBL/GenBank/DDBJ whole genome shotgun (WGS) entry which is preliminary data.</text>
</comment>
<keyword evidence="11" id="KW-1185">Reference proteome</keyword>
<feature type="binding site" evidence="7 8">
    <location>
        <position position="30"/>
    </location>
    <ligand>
        <name>S-adenosyl-L-methionine</name>
        <dbReference type="ChEBI" id="CHEBI:59789"/>
    </ligand>
</feature>
<dbReference type="PANTHER" id="PTHR11727">
    <property type="entry name" value="DIMETHYLADENOSINE TRANSFERASE"/>
    <property type="match status" value="1"/>
</dbReference>
<proteinExistence type="inferred from homology"/>
<evidence type="ECO:0000259" key="9">
    <source>
        <dbReference type="SMART" id="SM00650"/>
    </source>
</evidence>
<sequence>MVMLKLASPRVTKEILNRYNFRPSKGMGQNFLIDYNIVNIILNAAELDPLDLAVEIGPGIGTMTREIASRAGYVLAIELDERLISILQNTLEECNNVEIIHADALKINFDRLMEERLGIFKSKTFKVIANLPYYITTPLIMHLLEDHERWDQAVIMIQKEVADRILACPGTKEYGALSVSVQYYAEPQFIAKVPKTVFWPRPEVDSAIVKLKRRRVPPVEVRDKLLLFRVIQGVFTYRRKTILNALQNTFSVNRQDLIKVLETSPIDPSRRGETLSLEEFAILADNLLALQEKIKKARL</sequence>
<dbReference type="GO" id="GO:0052908">
    <property type="term" value="F:16S rRNA (adenine(1518)-N(6)/adenine(1519)-N(6))-dimethyltransferase activity"/>
    <property type="evidence" value="ECO:0007669"/>
    <property type="project" value="UniProtKB-EC"/>
</dbReference>
<name>A0A1Z5HQN9_9FIRM</name>
<dbReference type="SUPFAM" id="SSF53335">
    <property type="entry name" value="S-adenosyl-L-methionine-dependent methyltransferases"/>
    <property type="match status" value="1"/>
</dbReference>
<dbReference type="EMBL" id="BDGJ01000023">
    <property type="protein sequence ID" value="GAW91625.1"/>
    <property type="molecule type" value="Genomic_DNA"/>
</dbReference>
<dbReference type="Gene3D" id="1.10.8.100">
    <property type="entry name" value="Ribosomal RNA adenine dimethylase-like, domain 2"/>
    <property type="match status" value="1"/>
</dbReference>
<comment type="subcellular location">
    <subcellularLocation>
        <location evidence="7">Cytoplasm</location>
    </subcellularLocation>
</comment>
<dbReference type="InterPro" id="IPR020598">
    <property type="entry name" value="rRNA_Ade_methylase_Trfase_N"/>
</dbReference>
<dbReference type="RefSeq" id="WP_202819930.1">
    <property type="nucleotide sequence ID" value="NZ_BDGJ01000023.1"/>
</dbReference>
<feature type="binding site" evidence="7 8">
    <location>
        <position position="78"/>
    </location>
    <ligand>
        <name>S-adenosyl-L-methionine</name>
        <dbReference type="ChEBI" id="CHEBI:59789"/>
    </ligand>
</feature>
<dbReference type="PROSITE" id="PS51689">
    <property type="entry name" value="SAM_RNA_A_N6_MT"/>
    <property type="match status" value="1"/>
</dbReference>
<keyword evidence="4 7" id="KW-0808">Transferase</keyword>
<protein>
    <recommendedName>
        <fullName evidence="7">Ribosomal RNA small subunit methyltransferase A</fullName>
        <ecNumber evidence="7">2.1.1.182</ecNumber>
    </recommendedName>
    <alternativeName>
        <fullName evidence="7">16S rRNA (adenine(1518)-N(6)/adenine(1519)-N(6))-dimethyltransferase</fullName>
    </alternativeName>
    <alternativeName>
        <fullName evidence="7">16S rRNA dimethyladenosine transferase</fullName>
    </alternativeName>
    <alternativeName>
        <fullName evidence="7">16S rRNA dimethylase</fullName>
    </alternativeName>
    <alternativeName>
        <fullName evidence="7">S-adenosylmethionine-6-N', N'-adenosyl(rRNA) dimethyltransferase</fullName>
    </alternativeName>
</protein>
<dbReference type="Pfam" id="PF00398">
    <property type="entry name" value="RrnaAD"/>
    <property type="match status" value="1"/>
</dbReference>
<evidence type="ECO:0000256" key="2">
    <source>
        <dbReference type="ARBA" id="ARBA00022552"/>
    </source>
</evidence>
<evidence type="ECO:0000256" key="5">
    <source>
        <dbReference type="ARBA" id="ARBA00022691"/>
    </source>
</evidence>
<feature type="binding site" evidence="7 8">
    <location>
        <position position="57"/>
    </location>
    <ligand>
        <name>S-adenosyl-L-methionine</name>
        <dbReference type="ChEBI" id="CHEBI:59789"/>
    </ligand>
</feature>
<dbReference type="Gene3D" id="3.40.50.150">
    <property type="entry name" value="Vaccinia Virus protein VP39"/>
    <property type="match status" value="1"/>
</dbReference>
<keyword evidence="1 7" id="KW-0963">Cytoplasm</keyword>
<reference evidence="11" key="1">
    <citation type="journal article" date="2017" name="Appl. Environ. Microbiol.">
        <title>Genomic analysis of Calderihabitans maritimus KKC1, a thermophilic hydrogenogenic carboxydotrophic bacterium isolated from marine sediment.</title>
        <authorList>
            <person name="Omae K."/>
            <person name="Yoneda Y."/>
            <person name="Fukuyama Y."/>
            <person name="Yoshida T."/>
            <person name="Sako Y."/>
        </authorList>
    </citation>
    <scope>NUCLEOTIDE SEQUENCE [LARGE SCALE GENOMIC DNA]</scope>
    <source>
        <strain evidence="11">KKC1</strain>
    </source>
</reference>
<keyword evidence="6 7" id="KW-0694">RNA-binding</keyword>
<organism evidence="10 11">
    <name type="scientific">Calderihabitans maritimus</name>
    <dbReference type="NCBI Taxonomy" id="1246530"/>
    <lineage>
        <taxon>Bacteria</taxon>
        <taxon>Bacillati</taxon>
        <taxon>Bacillota</taxon>
        <taxon>Clostridia</taxon>
        <taxon>Neomoorellales</taxon>
        <taxon>Calderihabitantaceae</taxon>
        <taxon>Calderihabitans</taxon>
    </lineage>
</organism>
<evidence type="ECO:0000313" key="10">
    <source>
        <dbReference type="EMBL" id="GAW91625.1"/>
    </source>
</evidence>
<evidence type="ECO:0000256" key="1">
    <source>
        <dbReference type="ARBA" id="ARBA00022490"/>
    </source>
</evidence>
<gene>
    <name evidence="7" type="primary">rsmA</name>
    <name evidence="7" type="synonym">ksgA</name>
    <name evidence="10" type="ORF">KKC1_07860</name>
</gene>
<feature type="binding site" evidence="7 8">
    <location>
        <position position="103"/>
    </location>
    <ligand>
        <name>S-adenosyl-L-methionine</name>
        <dbReference type="ChEBI" id="CHEBI:59789"/>
    </ligand>
</feature>
<comment type="catalytic activity">
    <reaction evidence="7">
        <text>adenosine(1518)/adenosine(1519) in 16S rRNA + 4 S-adenosyl-L-methionine = N(6)-dimethyladenosine(1518)/N(6)-dimethyladenosine(1519) in 16S rRNA + 4 S-adenosyl-L-homocysteine + 4 H(+)</text>
        <dbReference type="Rhea" id="RHEA:19609"/>
        <dbReference type="Rhea" id="RHEA-COMP:10232"/>
        <dbReference type="Rhea" id="RHEA-COMP:10233"/>
        <dbReference type="ChEBI" id="CHEBI:15378"/>
        <dbReference type="ChEBI" id="CHEBI:57856"/>
        <dbReference type="ChEBI" id="CHEBI:59789"/>
        <dbReference type="ChEBI" id="CHEBI:74411"/>
        <dbReference type="ChEBI" id="CHEBI:74493"/>
        <dbReference type="EC" id="2.1.1.182"/>
    </reaction>
</comment>
<keyword evidence="2 7" id="KW-0698">rRNA processing</keyword>
<dbReference type="PROSITE" id="PS01131">
    <property type="entry name" value="RRNA_A_DIMETH"/>
    <property type="match status" value="1"/>
</dbReference>
<dbReference type="FunFam" id="3.40.50.150:FF:000023">
    <property type="entry name" value="Ribosomal RNA small subunit methyltransferase A"/>
    <property type="match status" value="1"/>
</dbReference>
<dbReference type="InterPro" id="IPR020596">
    <property type="entry name" value="rRNA_Ade_Mease_Trfase_CS"/>
</dbReference>